<keyword evidence="1" id="KW-0472">Membrane</keyword>
<protein>
    <submittedName>
        <fullName evidence="2">OLC1v1025173C1</fullName>
    </submittedName>
</protein>
<accession>A0AAV1C451</accession>
<dbReference type="AlphaFoldDB" id="A0AAV1C451"/>
<reference evidence="2" key="1">
    <citation type="submission" date="2023-03" db="EMBL/GenBank/DDBJ databases">
        <authorList>
            <person name="Julca I."/>
        </authorList>
    </citation>
    <scope>NUCLEOTIDE SEQUENCE</scope>
</reference>
<evidence type="ECO:0000256" key="1">
    <source>
        <dbReference type="SAM" id="Phobius"/>
    </source>
</evidence>
<keyword evidence="1" id="KW-0812">Transmembrane</keyword>
<sequence length="120" mass="12933">ASTLDGCPATTSSWEKVMVFEGLRCLWSDSPGRRDLDAAFAEEMLWISSGMQKDNVNGMPWMMGFTGVGTSLGGTLLCFLFLCTVISVAFSHSATILSPSPSSTVALRELAWLAFFLLLA</sequence>
<feature type="non-terminal residue" evidence="2">
    <location>
        <position position="1"/>
    </location>
</feature>
<name>A0AAV1C451_OLDCO</name>
<feature type="transmembrane region" description="Helical" evidence="1">
    <location>
        <begin position="61"/>
        <end position="90"/>
    </location>
</feature>
<proteinExistence type="predicted"/>
<gene>
    <name evidence="2" type="ORF">OLC1_LOCUS2575</name>
</gene>
<dbReference type="EMBL" id="OX459118">
    <property type="protein sequence ID" value="CAI9090409.1"/>
    <property type="molecule type" value="Genomic_DNA"/>
</dbReference>
<keyword evidence="3" id="KW-1185">Reference proteome</keyword>
<evidence type="ECO:0000313" key="2">
    <source>
        <dbReference type="EMBL" id="CAI9090409.1"/>
    </source>
</evidence>
<keyword evidence="1" id="KW-1133">Transmembrane helix</keyword>
<dbReference type="Proteomes" id="UP001161247">
    <property type="component" value="Chromosome 1"/>
</dbReference>
<evidence type="ECO:0000313" key="3">
    <source>
        <dbReference type="Proteomes" id="UP001161247"/>
    </source>
</evidence>
<organism evidence="2 3">
    <name type="scientific">Oldenlandia corymbosa var. corymbosa</name>
    <dbReference type="NCBI Taxonomy" id="529605"/>
    <lineage>
        <taxon>Eukaryota</taxon>
        <taxon>Viridiplantae</taxon>
        <taxon>Streptophyta</taxon>
        <taxon>Embryophyta</taxon>
        <taxon>Tracheophyta</taxon>
        <taxon>Spermatophyta</taxon>
        <taxon>Magnoliopsida</taxon>
        <taxon>eudicotyledons</taxon>
        <taxon>Gunneridae</taxon>
        <taxon>Pentapetalae</taxon>
        <taxon>asterids</taxon>
        <taxon>lamiids</taxon>
        <taxon>Gentianales</taxon>
        <taxon>Rubiaceae</taxon>
        <taxon>Rubioideae</taxon>
        <taxon>Spermacoceae</taxon>
        <taxon>Hedyotis-Oldenlandia complex</taxon>
        <taxon>Oldenlandia</taxon>
    </lineage>
</organism>